<dbReference type="InterPro" id="IPR003509">
    <property type="entry name" value="UPF0102_YraN-like"/>
</dbReference>
<evidence type="ECO:0000313" key="3">
    <source>
        <dbReference type="EMBL" id="HIU50103.1"/>
    </source>
</evidence>
<name>A0A9D1LY05_9FIRM</name>
<reference evidence="3" key="2">
    <citation type="journal article" date="2021" name="PeerJ">
        <title>Extensive microbial diversity within the chicken gut microbiome revealed by metagenomics and culture.</title>
        <authorList>
            <person name="Gilroy R."/>
            <person name="Ravi A."/>
            <person name="Getino M."/>
            <person name="Pursley I."/>
            <person name="Horton D.L."/>
            <person name="Alikhan N.F."/>
            <person name="Baker D."/>
            <person name="Gharbi K."/>
            <person name="Hall N."/>
            <person name="Watson M."/>
            <person name="Adriaenssens E.M."/>
            <person name="Foster-Nyarko E."/>
            <person name="Jarju S."/>
            <person name="Secka A."/>
            <person name="Antonio M."/>
            <person name="Oren A."/>
            <person name="Chaudhuri R.R."/>
            <person name="La Ragione R."/>
            <person name="Hildebrand F."/>
            <person name="Pallen M.J."/>
        </authorList>
    </citation>
    <scope>NUCLEOTIDE SEQUENCE</scope>
    <source>
        <strain evidence="3">ChiGjej1B1-1684</strain>
    </source>
</reference>
<dbReference type="Pfam" id="PF02021">
    <property type="entry name" value="UPF0102"/>
    <property type="match status" value="1"/>
</dbReference>
<protein>
    <recommendedName>
        <fullName evidence="2">UPF0102 protein IAD22_03715</fullName>
    </recommendedName>
</protein>
<dbReference type="EMBL" id="DVNG01000053">
    <property type="protein sequence ID" value="HIU50103.1"/>
    <property type="molecule type" value="Genomic_DNA"/>
</dbReference>
<comment type="caution">
    <text evidence="3">The sequence shown here is derived from an EMBL/GenBank/DDBJ whole genome shotgun (WGS) entry which is preliminary data.</text>
</comment>
<dbReference type="HAMAP" id="MF_00048">
    <property type="entry name" value="UPF0102"/>
    <property type="match status" value="1"/>
</dbReference>
<dbReference type="PANTHER" id="PTHR34039">
    <property type="entry name" value="UPF0102 PROTEIN YRAN"/>
    <property type="match status" value="1"/>
</dbReference>
<reference evidence="3" key="1">
    <citation type="submission" date="2020-10" db="EMBL/GenBank/DDBJ databases">
        <authorList>
            <person name="Gilroy R."/>
        </authorList>
    </citation>
    <scope>NUCLEOTIDE SEQUENCE</scope>
    <source>
        <strain evidence="3">ChiGjej1B1-1684</strain>
    </source>
</reference>
<dbReference type="NCBIfam" id="TIGR00252">
    <property type="entry name" value="YraN family protein"/>
    <property type="match status" value="1"/>
</dbReference>
<evidence type="ECO:0000256" key="2">
    <source>
        <dbReference type="HAMAP-Rule" id="MF_00048"/>
    </source>
</evidence>
<dbReference type="NCBIfam" id="NF009150">
    <property type="entry name" value="PRK12497.1-3"/>
    <property type="match status" value="1"/>
</dbReference>
<gene>
    <name evidence="3" type="ORF">IAD22_03715</name>
</gene>
<organism evidence="3 4">
    <name type="scientific">Candidatus Limousia pullorum</name>
    <dbReference type="NCBI Taxonomy" id="2840860"/>
    <lineage>
        <taxon>Bacteria</taxon>
        <taxon>Bacillati</taxon>
        <taxon>Bacillota</taxon>
        <taxon>Clostridia</taxon>
        <taxon>Eubacteriales</taxon>
        <taxon>Oscillospiraceae</taxon>
        <taxon>Oscillospiraceae incertae sedis</taxon>
        <taxon>Candidatus Limousia</taxon>
    </lineage>
</organism>
<dbReference type="AlphaFoldDB" id="A0A9D1LY05"/>
<dbReference type="GO" id="GO:0003676">
    <property type="term" value="F:nucleic acid binding"/>
    <property type="evidence" value="ECO:0007669"/>
    <property type="project" value="InterPro"/>
</dbReference>
<evidence type="ECO:0000313" key="4">
    <source>
        <dbReference type="Proteomes" id="UP000824118"/>
    </source>
</evidence>
<accession>A0A9D1LY05</accession>
<comment type="similarity">
    <text evidence="1 2">Belongs to the UPF0102 family.</text>
</comment>
<dbReference type="CDD" id="cd20736">
    <property type="entry name" value="PoNe_Nuclease"/>
    <property type="match status" value="1"/>
</dbReference>
<sequence>MNHLDKGKFGEDKACKYLKKKGYKIVERNYRLKFAEIDIIARDEKTYVFVEVKTRKLGSVIPACVSVNFKKQQKIMKASCCYLAGKNIKPPMRYDIIEVYTDEKLKNYEINHIKNAFGSRSDYAIF</sequence>
<dbReference type="InterPro" id="IPR011856">
    <property type="entry name" value="tRNA_endonuc-like_dom_sf"/>
</dbReference>
<dbReference type="InterPro" id="IPR011335">
    <property type="entry name" value="Restrct_endonuc-II-like"/>
</dbReference>
<dbReference type="Proteomes" id="UP000824118">
    <property type="component" value="Unassembled WGS sequence"/>
</dbReference>
<proteinExistence type="inferred from homology"/>
<dbReference type="PANTHER" id="PTHR34039:SF1">
    <property type="entry name" value="UPF0102 PROTEIN YRAN"/>
    <property type="match status" value="1"/>
</dbReference>
<dbReference type="SUPFAM" id="SSF52980">
    <property type="entry name" value="Restriction endonuclease-like"/>
    <property type="match status" value="1"/>
</dbReference>
<evidence type="ECO:0000256" key="1">
    <source>
        <dbReference type="ARBA" id="ARBA00006738"/>
    </source>
</evidence>
<dbReference type="Gene3D" id="3.40.1350.10">
    <property type="match status" value="1"/>
</dbReference>